<evidence type="ECO:0000313" key="2">
    <source>
        <dbReference type="EMBL" id="CAD7420471.1"/>
    </source>
</evidence>
<sequence length="139" mass="15595">MVNTDLTKVGVCGKCFKLNSTLKTYLNTHDKHKPHKCDTSQKSVFVASGSNQIATLTLISLVIVNTDLTNVMSEASVSNRRAILKLIYLFIINNDQTNVIFISSGSKRRALLILINLFMVSIDPSMLYLYQRILNKQKS</sequence>
<protein>
    <recommendedName>
        <fullName evidence="3">C2H2-type domain-containing protein</fullName>
    </recommendedName>
</protein>
<dbReference type="AlphaFoldDB" id="A0A7R9DT62"/>
<keyword evidence="1" id="KW-1133">Transmembrane helix</keyword>
<gene>
    <name evidence="2" type="ORF">TPSB3V08_LOCUS13886</name>
</gene>
<dbReference type="EMBL" id="OD031878">
    <property type="protein sequence ID" value="CAD7420471.1"/>
    <property type="molecule type" value="Genomic_DNA"/>
</dbReference>
<reference evidence="2" key="1">
    <citation type="submission" date="2020-11" db="EMBL/GenBank/DDBJ databases">
        <authorList>
            <person name="Tran Van P."/>
        </authorList>
    </citation>
    <scope>NUCLEOTIDE SEQUENCE</scope>
</reference>
<accession>A0A7R9DT62</accession>
<evidence type="ECO:0008006" key="3">
    <source>
        <dbReference type="Google" id="ProtNLM"/>
    </source>
</evidence>
<evidence type="ECO:0000256" key="1">
    <source>
        <dbReference type="SAM" id="Phobius"/>
    </source>
</evidence>
<keyword evidence="1" id="KW-0472">Membrane</keyword>
<feature type="transmembrane region" description="Helical" evidence="1">
    <location>
        <begin position="110"/>
        <end position="130"/>
    </location>
</feature>
<dbReference type="SUPFAM" id="SSF57667">
    <property type="entry name" value="beta-beta-alpha zinc fingers"/>
    <property type="match status" value="1"/>
</dbReference>
<proteinExistence type="predicted"/>
<organism evidence="2">
    <name type="scientific">Timema poppense</name>
    <name type="common">Walking stick</name>
    <dbReference type="NCBI Taxonomy" id="170557"/>
    <lineage>
        <taxon>Eukaryota</taxon>
        <taxon>Metazoa</taxon>
        <taxon>Ecdysozoa</taxon>
        <taxon>Arthropoda</taxon>
        <taxon>Hexapoda</taxon>
        <taxon>Insecta</taxon>
        <taxon>Pterygota</taxon>
        <taxon>Neoptera</taxon>
        <taxon>Polyneoptera</taxon>
        <taxon>Phasmatodea</taxon>
        <taxon>Timematodea</taxon>
        <taxon>Timematoidea</taxon>
        <taxon>Timematidae</taxon>
        <taxon>Timema</taxon>
    </lineage>
</organism>
<dbReference type="InterPro" id="IPR036236">
    <property type="entry name" value="Znf_C2H2_sf"/>
</dbReference>
<keyword evidence="1" id="KW-0812">Transmembrane</keyword>
<name>A0A7R9DT62_TIMPO</name>
<dbReference type="Gene3D" id="3.30.160.60">
    <property type="entry name" value="Classic Zinc Finger"/>
    <property type="match status" value="1"/>
</dbReference>